<dbReference type="Proteomes" id="UP001595462">
    <property type="component" value="Unassembled WGS sequence"/>
</dbReference>
<evidence type="ECO:0000256" key="3">
    <source>
        <dbReference type="ARBA" id="ARBA00012438"/>
    </source>
</evidence>
<dbReference type="PRINTS" id="PR00344">
    <property type="entry name" value="BCTRLSENSOR"/>
</dbReference>
<dbReference type="SUPFAM" id="SSF55874">
    <property type="entry name" value="ATPase domain of HSP90 chaperone/DNA topoisomerase II/histidine kinase"/>
    <property type="match status" value="1"/>
</dbReference>
<dbReference type="Pfam" id="PF00672">
    <property type="entry name" value="HAMP"/>
    <property type="match status" value="1"/>
</dbReference>
<comment type="caution">
    <text evidence="14">The sequence shown here is derived from an EMBL/GenBank/DDBJ whole genome shotgun (WGS) entry which is preliminary data.</text>
</comment>
<dbReference type="InterPro" id="IPR003594">
    <property type="entry name" value="HATPase_dom"/>
</dbReference>
<dbReference type="SMART" id="SM00387">
    <property type="entry name" value="HATPase_c"/>
    <property type="match status" value="1"/>
</dbReference>
<dbReference type="Pfam" id="PF02518">
    <property type="entry name" value="HATPase_c"/>
    <property type="match status" value="1"/>
</dbReference>
<evidence type="ECO:0000313" key="14">
    <source>
        <dbReference type="EMBL" id="MFC3104032.1"/>
    </source>
</evidence>
<dbReference type="PROSITE" id="PS50109">
    <property type="entry name" value="HIS_KIN"/>
    <property type="match status" value="1"/>
</dbReference>
<evidence type="ECO:0000256" key="11">
    <source>
        <dbReference type="SAM" id="Phobius"/>
    </source>
</evidence>
<keyword evidence="15" id="KW-1185">Reference proteome</keyword>
<dbReference type="GO" id="GO:0016301">
    <property type="term" value="F:kinase activity"/>
    <property type="evidence" value="ECO:0007669"/>
    <property type="project" value="UniProtKB-KW"/>
</dbReference>
<evidence type="ECO:0000313" key="15">
    <source>
        <dbReference type="Proteomes" id="UP001595462"/>
    </source>
</evidence>
<evidence type="ECO:0000259" key="12">
    <source>
        <dbReference type="PROSITE" id="PS50109"/>
    </source>
</evidence>
<keyword evidence="6 11" id="KW-0812">Transmembrane</keyword>
<dbReference type="InterPro" id="IPR003661">
    <property type="entry name" value="HisK_dim/P_dom"/>
</dbReference>
<feature type="transmembrane region" description="Helical" evidence="11">
    <location>
        <begin position="149"/>
        <end position="170"/>
    </location>
</feature>
<dbReference type="InterPro" id="IPR003660">
    <property type="entry name" value="HAMP_dom"/>
</dbReference>
<evidence type="ECO:0000259" key="13">
    <source>
        <dbReference type="PROSITE" id="PS50885"/>
    </source>
</evidence>
<accession>A0ABV7EMS0</accession>
<keyword evidence="9" id="KW-0902">Two-component regulatory system</keyword>
<dbReference type="EC" id="2.7.13.3" evidence="3"/>
<keyword evidence="10 11" id="KW-0472">Membrane</keyword>
<dbReference type="Gene3D" id="3.30.565.10">
    <property type="entry name" value="Histidine kinase-like ATPase, C-terminal domain"/>
    <property type="match status" value="1"/>
</dbReference>
<keyword evidence="7 14" id="KW-0418">Kinase</keyword>
<organism evidence="14 15">
    <name type="scientific">Salinisphaera aquimarina</name>
    <dbReference type="NCBI Taxonomy" id="2094031"/>
    <lineage>
        <taxon>Bacteria</taxon>
        <taxon>Pseudomonadati</taxon>
        <taxon>Pseudomonadota</taxon>
        <taxon>Gammaproteobacteria</taxon>
        <taxon>Salinisphaerales</taxon>
        <taxon>Salinisphaeraceae</taxon>
        <taxon>Salinisphaera</taxon>
    </lineage>
</organism>
<dbReference type="InterPro" id="IPR005467">
    <property type="entry name" value="His_kinase_dom"/>
</dbReference>
<evidence type="ECO:0000256" key="9">
    <source>
        <dbReference type="ARBA" id="ARBA00023012"/>
    </source>
</evidence>
<keyword evidence="4" id="KW-0597">Phosphoprotein</keyword>
<dbReference type="InterPro" id="IPR036097">
    <property type="entry name" value="HisK_dim/P_sf"/>
</dbReference>
<evidence type="ECO:0000256" key="1">
    <source>
        <dbReference type="ARBA" id="ARBA00000085"/>
    </source>
</evidence>
<dbReference type="PROSITE" id="PS50885">
    <property type="entry name" value="HAMP"/>
    <property type="match status" value="1"/>
</dbReference>
<dbReference type="PANTHER" id="PTHR45436">
    <property type="entry name" value="SENSOR HISTIDINE KINASE YKOH"/>
    <property type="match status" value="1"/>
</dbReference>
<comment type="subcellular location">
    <subcellularLocation>
        <location evidence="2">Membrane</location>
    </subcellularLocation>
</comment>
<reference evidence="15" key="1">
    <citation type="journal article" date="2019" name="Int. J. Syst. Evol. Microbiol.">
        <title>The Global Catalogue of Microorganisms (GCM) 10K type strain sequencing project: providing services to taxonomists for standard genome sequencing and annotation.</title>
        <authorList>
            <consortium name="The Broad Institute Genomics Platform"/>
            <consortium name="The Broad Institute Genome Sequencing Center for Infectious Disease"/>
            <person name="Wu L."/>
            <person name="Ma J."/>
        </authorList>
    </citation>
    <scope>NUCLEOTIDE SEQUENCE [LARGE SCALE GENOMIC DNA]</scope>
    <source>
        <strain evidence="15">KCTC 52640</strain>
    </source>
</reference>
<evidence type="ECO:0000256" key="7">
    <source>
        <dbReference type="ARBA" id="ARBA00022777"/>
    </source>
</evidence>
<dbReference type="PANTHER" id="PTHR45436:SF16">
    <property type="entry name" value="HISTIDINE KINASE"/>
    <property type="match status" value="1"/>
</dbReference>
<comment type="catalytic activity">
    <reaction evidence="1">
        <text>ATP + protein L-histidine = ADP + protein N-phospho-L-histidine.</text>
        <dbReference type="EC" id="2.7.13.3"/>
    </reaction>
</comment>
<feature type="domain" description="HAMP" evidence="13">
    <location>
        <begin position="171"/>
        <end position="224"/>
    </location>
</feature>
<dbReference type="CDD" id="cd00082">
    <property type="entry name" value="HisKA"/>
    <property type="match status" value="1"/>
</dbReference>
<keyword evidence="5" id="KW-0808">Transferase</keyword>
<dbReference type="Gene3D" id="1.10.287.130">
    <property type="match status" value="1"/>
</dbReference>
<dbReference type="Gene3D" id="6.10.340.10">
    <property type="match status" value="1"/>
</dbReference>
<dbReference type="InterPro" id="IPR036890">
    <property type="entry name" value="HATPase_C_sf"/>
</dbReference>
<dbReference type="RefSeq" id="WP_380688627.1">
    <property type="nucleotide sequence ID" value="NZ_JBHRSS010000003.1"/>
</dbReference>
<dbReference type="EMBL" id="JBHRSS010000003">
    <property type="protein sequence ID" value="MFC3104032.1"/>
    <property type="molecule type" value="Genomic_DNA"/>
</dbReference>
<protein>
    <recommendedName>
        <fullName evidence="3">histidine kinase</fullName>
        <ecNumber evidence="3">2.7.13.3</ecNumber>
    </recommendedName>
</protein>
<feature type="domain" description="Histidine kinase" evidence="12">
    <location>
        <begin position="232"/>
        <end position="433"/>
    </location>
</feature>
<dbReference type="SMART" id="SM00304">
    <property type="entry name" value="HAMP"/>
    <property type="match status" value="1"/>
</dbReference>
<dbReference type="InterPro" id="IPR004358">
    <property type="entry name" value="Sig_transdc_His_kin-like_C"/>
</dbReference>
<evidence type="ECO:0000256" key="4">
    <source>
        <dbReference type="ARBA" id="ARBA00022553"/>
    </source>
</evidence>
<dbReference type="SUPFAM" id="SSF47384">
    <property type="entry name" value="Homodimeric domain of signal transducing histidine kinase"/>
    <property type="match status" value="1"/>
</dbReference>
<dbReference type="InterPro" id="IPR050428">
    <property type="entry name" value="TCS_sensor_his_kinase"/>
</dbReference>
<name>A0ABV7EMS0_9GAMM</name>
<sequence length="433" mass="47994">MNRPSSRIWQRLKRPQDSLQVRVTAALALFVAVVATLMVLALFAINERLESDLLNGIVAHELDELEAEYPHEGDAALPTSATIVAFVVEPDALDTLPKPLRALPAHERGMNIDFSNRTYRVATTVIEGKRAFLAYDITAIEARESLFKIVLIMAAFIVLALAVPLGMWIARISLKPINALAEHVGNLRPGDPAQTLAERFERYEVGVIARAFDRFMTRLDGFVERERSFTADASHELRTPLAVIQGAIEVLQQDKRLADSAPMTRIERAARQMAELIEALLFLARDEALEVDNSHARCEADRVITEVVDAYRPMMGQTRLDMPALDPCEVQAPRIALIIVFGNLLRNALRHGGQEVRVTLANGLLTIADNGGGMSSEQLRHAFDRGYRSGPGAGLGLGLYLVKRVADRYGWRIRLASRPDEGTRIELRLVAGR</sequence>
<proteinExistence type="predicted"/>
<dbReference type="Pfam" id="PF00512">
    <property type="entry name" value="HisKA"/>
    <property type="match status" value="1"/>
</dbReference>
<evidence type="ECO:0000256" key="6">
    <source>
        <dbReference type="ARBA" id="ARBA00022692"/>
    </source>
</evidence>
<gene>
    <name evidence="14" type="ORF">ACFOSU_09020</name>
</gene>
<evidence type="ECO:0000256" key="10">
    <source>
        <dbReference type="ARBA" id="ARBA00023136"/>
    </source>
</evidence>
<feature type="transmembrane region" description="Helical" evidence="11">
    <location>
        <begin position="21"/>
        <end position="45"/>
    </location>
</feature>
<evidence type="ECO:0000256" key="5">
    <source>
        <dbReference type="ARBA" id="ARBA00022679"/>
    </source>
</evidence>
<evidence type="ECO:0000256" key="2">
    <source>
        <dbReference type="ARBA" id="ARBA00004370"/>
    </source>
</evidence>
<keyword evidence="8 11" id="KW-1133">Transmembrane helix</keyword>
<evidence type="ECO:0000256" key="8">
    <source>
        <dbReference type="ARBA" id="ARBA00022989"/>
    </source>
</evidence>
<dbReference type="SMART" id="SM00388">
    <property type="entry name" value="HisKA"/>
    <property type="match status" value="1"/>
</dbReference>